<name>A0A834X694_9FABA</name>
<evidence type="ECO:0000313" key="2">
    <source>
        <dbReference type="Proteomes" id="UP000634136"/>
    </source>
</evidence>
<dbReference type="EMBL" id="JAAIUW010000003">
    <property type="protein sequence ID" value="KAF7838587.1"/>
    <property type="molecule type" value="Genomic_DNA"/>
</dbReference>
<organism evidence="1 2">
    <name type="scientific">Senna tora</name>
    <dbReference type="NCBI Taxonomy" id="362788"/>
    <lineage>
        <taxon>Eukaryota</taxon>
        <taxon>Viridiplantae</taxon>
        <taxon>Streptophyta</taxon>
        <taxon>Embryophyta</taxon>
        <taxon>Tracheophyta</taxon>
        <taxon>Spermatophyta</taxon>
        <taxon>Magnoliopsida</taxon>
        <taxon>eudicotyledons</taxon>
        <taxon>Gunneridae</taxon>
        <taxon>Pentapetalae</taxon>
        <taxon>rosids</taxon>
        <taxon>fabids</taxon>
        <taxon>Fabales</taxon>
        <taxon>Fabaceae</taxon>
        <taxon>Caesalpinioideae</taxon>
        <taxon>Cassia clade</taxon>
        <taxon>Senna</taxon>
    </lineage>
</organism>
<gene>
    <name evidence="1" type="ORF">G2W53_007069</name>
</gene>
<sequence length="80" mass="9124">MVTRAKAGVFKPKAFLAETEPSTVQQALSEPQWRAAMDDEYNALMKNKTWTLVTLPPHRKCIGCKWVFKLKYNPNGSILK</sequence>
<comment type="caution">
    <text evidence="1">The sequence shown here is derived from an EMBL/GenBank/DDBJ whole genome shotgun (WGS) entry which is preliminary data.</text>
</comment>
<dbReference type="OrthoDB" id="7473114at2759"/>
<evidence type="ECO:0000313" key="1">
    <source>
        <dbReference type="EMBL" id="KAF7838587.1"/>
    </source>
</evidence>
<dbReference type="Proteomes" id="UP000634136">
    <property type="component" value="Unassembled WGS sequence"/>
</dbReference>
<keyword evidence="2" id="KW-1185">Reference proteome</keyword>
<protein>
    <submittedName>
        <fullName evidence="1">Retrovirus-related Pol polyprotein from transposon TNT 1-94</fullName>
    </submittedName>
</protein>
<proteinExistence type="predicted"/>
<accession>A0A834X694</accession>
<reference evidence="1" key="1">
    <citation type="submission" date="2020-09" db="EMBL/GenBank/DDBJ databases">
        <title>Genome-Enabled Discovery of Anthraquinone Biosynthesis in Senna tora.</title>
        <authorList>
            <person name="Kang S.-H."/>
            <person name="Pandey R.P."/>
            <person name="Lee C.-M."/>
            <person name="Sim J.-S."/>
            <person name="Jeong J.-T."/>
            <person name="Choi B.-S."/>
            <person name="Jung M."/>
            <person name="Ginzburg D."/>
            <person name="Zhao K."/>
            <person name="Won S.Y."/>
            <person name="Oh T.-J."/>
            <person name="Yu Y."/>
            <person name="Kim N.-H."/>
            <person name="Lee O.R."/>
            <person name="Lee T.-H."/>
            <person name="Bashyal P."/>
            <person name="Kim T.-S."/>
            <person name="Lee W.-H."/>
            <person name="Kawkins C."/>
            <person name="Kim C.-K."/>
            <person name="Kim J.S."/>
            <person name="Ahn B.O."/>
            <person name="Rhee S.Y."/>
            <person name="Sohng J.K."/>
        </authorList>
    </citation>
    <scope>NUCLEOTIDE SEQUENCE</scope>
    <source>
        <tissue evidence="1">Leaf</tissue>
    </source>
</reference>
<dbReference type="AlphaFoldDB" id="A0A834X694"/>